<evidence type="ECO:0000313" key="1">
    <source>
        <dbReference type="EMBL" id="WAJ27468.1"/>
    </source>
</evidence>
<proteinExistence type="predicted"/>
<name>A0ACD4NKN8_9HYPH</name>
<sequence length="307" mass="32094">MSLAAQPLARFASARARAPEGYDFAAAAGWLPLNDTEFHLTAHHLPLSVRILAGAPRLGFLIARDYPAMPPVDEAGRWRAGYMPIALRTFPFALAAAAPGARPIDEIEVAPEGAHLLGAAGVPVCLDPAAGTLGPELNAIRNTLLMMRGGGQRLSRALDLLRIAGLLAPLRGLRDEAAADLTVDPERFAALDADHVAALAAESFLPLDLATALLFSRRHLQPDRLPLPGSAREAQHAGVATPAEAILVPPRAEAMDLVLASLEALDFALDASDLFDGEGADWPPLDGAEPSAQGAADKEAEAPRAVA</sequence>
<accession>A0ACD4NKN8</accession>
<dbReference type="EMBL" id="CP113520">
    <property type="protein sequence ID" value="WAJ27468.1"/>
    <property type="molecule type" value="Genomic_DNA"/>
</dbReference>
<evidence type="ECO:0000313" key="2">
    <source>
        <dbReference type="Proteomes" id="UP001163223"/>
    </source>
</evidence>
<protein>
    <submittedName>
        <fullName evidence="1">SapC family protein</fullName>
    </submittedName>
</protein>
<gene>
    <name evidence="1" type="ORF">OXU80_21885</name>
</gene>
<keyword evidence="2" id="KW-1185">Reference proteome</keyword>
<organism evidence="1 2">
    <name type="scientific">Antarcticirhabdus aurantiaca</name>
    <dbReference type="NCBI Taxonomy" id="2606717"/>
    <lineage>
        <taxon>Bacteria</taxon>
        <taxon>Pseudomonadati</taxon>
        <taxon>Pseudomonadota</taxon>
        <taxon>Alphaproteobacteria</taxon>
        <taxon>Hyphomicrobiales</taxon>
        <taxon>Aurantimonadaceae</taxon>
        <taxon>Antarcticirhabdus</taxon>
    </lineage>
</organism>
<reference evidence="1" key="1">
    <citation type="submission" date="2022-11" db="EMBL/GenBank/DDBJ databases">
        <title>beta-Carotene-producing bacterium, Jeongeuplla avenae sp. nov., alleviates the salt stress of Arabidopsis seedlings.</title>
        <authorList>
            <person name="Jiang L."/>
            <person name="Lee J."/>
        </authorList>
    </citation>
    <scope>NUCLEOTIDE SEQUENCE</scope>
    <source>
        <strain evidence="1">DY_R2A_6</strain>
    </source>
</reference>
<dbReference type="Proteomes" id="UP001163223">
    <property type="component" value="Chromosome"/>
</dbReference>